<comment type="caution">
    <text evidence="2">The sequence shown here is derived from an EMBL/GenBank/DDBJ whole genome shotgun (WGS) entry which is preliminary data.</text>
</comment>
<keyword evidence="1" id="KW-0472">Membrane</keyword>
<keyword evidence="3" id="KW-1185">Reference proteome</keyword>
<gene>
    <name evidence="2" type="ORF">AALB_1876</name>
</gene>
<dbReference type="Proteomes" id="UP000014461">
    <property type="component" value="Unassembled WGS sequence"/>
</dbReference>
<sequence length="38" mass="4295">MGNQISKSMFVLQYINETYLIAWAMLCVGLFGHNSNCP</sequence>
<keyword evidence="1" id="KW-1133">Transmembrane helix</keyword>
<accession>R9PT48</accession>
<evidence type="ECO:0000313" key="2">
    <source>
        <dbReference type="EMBL" id="GAD01796.1"/>
    </source>
</evidence>
<proteinExistence type="predicted"/>
<keyword evidence="1" id="KW-0812">Transmembrane</keyword>
<name>R9PT48_AGAAL</name>
<reference evidence="2" key="1">
    <citation type="journal article" date="2013" name="Genome Announc.">
        <title>Draft Genome Sequence of Agarivorans albus Strain MKT 106T, an Agarolytic Marine Bacterium.</title>
        <authorList>
            <person name="Yasuike M."/>
            <person name="Nakamura Y."/>
            <person name="Kai W."/>
            <person name="Fujiwara A."/>
            <person name="Fukui Y."/>
            <person name="Satomi M."/>
            <person name="Sano M."/>
        </authorList>
    </citation>
    <scope>NUCLEOTIDE SEQUENCE [LARGE SCALE GENOMIC DNA]</scope>
</reference>
<dbReference type="AlphaFoldDB" id="R9PT48"/>
<organism evidence="2 3">
    <name type="scientific">Agarivorans albus MKT 106</name>
    <dbReference type="NCBI Taxonomy" id="1331007"/>
    <lineage>
        <taxon>Bacteria</taxon>
        <taxon>Pseudomonadati</taxon>
        <taxon>Pseudomonadota</taxon>
        <taxon>Gammaproteobacteria</taxon>
        <taxon>Alteromonadales</taxon>
        <taxon>Alteromonadaceae</taxon>
        <taxon>Agarivorans</taxon>
    </lineage>
</organism>
<evidence type="ECO:0000256" key="1">
    <source>
        <dbReference type="SAM" id="Phobius"/>
    </source>
</evidence>
<feature type="transmembrane region" description="Helical" evidence="1">
    <location>
        <begin position="12"/>
        <end position="32"/>
    </location>
</feature>
<dbReference type="EMBL" id="BARX01000010">
    <property type="protein sequence ID" value="GAD01796.1"/>
    <property type="molecule type" value="Genomic_DNA"/>
</dbReference>
<evidence type="ECO:0000313" key="3">
    <source>
        <dbReference type="Proteomes" id="UP000014461"/>
    </source>
</evidence>
<protein>
    <submittedName>
        <fullName evidence="2">Uncharacterized protein</fullName>
    </submittedName>
</protein>